<proteinExistence type="predicted"/>
<dbReference type="AlphaFoldDB" id="A0A6S7IBR2"/>
<evidence type="ECO:0000313" key="2">
    <source>
        <dbReference type="Proteomes" id="UP001152795"/>
    </source>
</evidence>
<comment type="caution">
    <text evidence="1">The sequence shown here is derived from an EMBL/GenBank/DDBJ whole genome shotgun (WGS) entry which is preliminary data.</text>
</comment>
<organism evidence="1 2">
    <name type="scientific">Paramuricea clavata</name>
    <name type="common">Red gorgonian</name>
    <name type="synonym">Violescent sea-whip</name>
    <dbReference type="NCBI Taxonomy" id="317549"/>
    <lineage>
        <taxon>Eukaryota</taxon>
        <taxon>Metazoa</taxon>
        <taxon>Cnidaria</taxon>
        <taxon>Anthozoa</taxon>
        <taxon>Octocorallia</taxon>
        <taxon>Malacalcyonacea</taxon>
        <taxon>Plexauridae</taxon>
        <taxon>Paramuricea</taxon>
    </lineage>
</organism>
<reference evidence="1" key="1">
    <citation type="submission" date="2020-04" db="EMBL/GenBank/DDBJ databases">
        <authorList>
            <person name="Alioto T."/>
            <person name="Alioto T."/>
            <person name="Gomez Garrido J."/>
        </authorList>
    </citation>
    <scope>NUCLEOTIDE SEQUENCE</scope>
    <source>
        <strain evidence="1">A484AB</strain>
    </source>
</reference>
<sequence length="216" mass="25024">MDDGDDVDLNTLNNSEKIMYRIPIEWISRLAVRDGMFVLLPQEFCCREVLLRSKTQLVRCQSLNLRPNYYDDEKIFHVGCGPCNLDNPEIEVFAGTTLYIGLTNLMTYFETGLYLNVAEMLVALEASDKTLHYYTEEWVTTENEDDQSVEHHPYPAHRDIHSDGFNSLGIPIYRFVLDADFDSLRDKSFYGVVDNEDESPCLLVDTFMFTYVVKKK</sequence>
<evidence type="ECO:0000313" key="1">
    <source>
        <dbReference type="EMBL" id="CAB4013530.1"/>
    </source>
</evidence>
<dbReference type="EMBL" id="CACRXK020007916">
    <property type="protein sequence ID" value="CAB4013530.1"/>
    <property type="molecule type" value="Genomic_DNA"/>
</dbReference>
<dbReference type="Proteomes" id="UP001152795">
    <property type="component" value="Unassembled WGS sequence"/>
</dbReference>
<gene>
    <name evidence="1" type="ORF">PACLA_8A041524</name>
</gene>
<keyword evidence="2" id="KW-1185">Reference proteome</keyword>
<name>A0A6S7IBR2_PARCT</name>
<accession>A0A6S7IBR2</accession>
<protein>
    <submittedName>
        <fullName evidence="1">Uncharacterized protein</fullName>
    </submittedName>
</protein>